<keyword evidence="8 10" id="KW-0333">Golgi apparatus</keyword>
<dbReference type="VEuPathDB" id="VectorBase:BGLB014114"/>
<evidence type="ECO:0000256" key="8">
    <source>
        <dbReference type="ARBA" id="ARBA00023034"/>
    </source>
</evidence>
<evidence type="ECO:0000313" key="12">
    <source>
        <dbReference type="Proteomes" id="UP000076420"/>
    </source>
</evidence>
<keyword evidence="7" id="KW-1133">Transmembrane helix</keyword>
<dbReference type="GO" id="GO:0000139">
    <property type="term" value="C:Golgi membrane"/>
    <property type="evidence" value="ECO:0007669"/>
    <property type="project" value="UniProtKB-SubCell"/>
</dbReference>
<sequence length="312" mass="35624">MLVRGQSFYKQTCISVFFGGVLVISISSNFLNTHSDSKKTVCRSYASELNELSVRKEEVRTLKSVVSFLTEPTINEHSFSFVHNPKDTCSNSTNVLYVVPSAPTNFWRRSKVRQGFLGTHVGNSNGNAKLLFFLGKSTDEALDAETQASVVDEYVKHNDIVQEAFEDSRRNYRLKAVSMLKWPAYFCREAKYVVRLDDDIEFNIERLFAALKEASALYAHFVLGHRKDNGSPVRAPSDRMYISREEYPDRHFPIYIHGRIQAYPMATVRLLYQASLRVKPIWLEDVFITGLCALKVDVALVNLTGDEFKHLE</sequence>
<dbReference type="EnsemblMetazoa" id="BGLB014114-RB">
    <property type="protein sequence ID" value="BGLB014114-PB"/>
    <property type="gene ID" value="BGLB014114"/>
</dbReference>
<dbReference type="PANTHER" id="PTHR11214">
    <property type="entry name" value="BETA-1,3-N-ACETYLGLUCOSAMINYLTRANSFERASE"/>
    <property type="match status" value="1"/>
</dbReference>
<dbReference type="VEuPathDB" id="VectorBase:BGLAX_042409"/>
<dbReference type="EnsemblMetazoa" id="BGLB014114-RC">
    <property type="protein sequence ID" value="BGLB014114-PC"/>
    <property type="gene ID" value="BGLB014114"/>
</dbReference>
<reference evidence="11" key="1">
    <citation type="submission" date="2020-05" db="UniProtKB">
        <authorList>
            <consortium name="EnsemblMetazoa"/>
        </authorList>
    </citation>
    <scope>IDENTIFICATION</scope>
    <source>
        <strain evidence="11">BB02</strain>
    </source>
</reference>
<evidence type="ECO:0000256" key="6">
    <source>
        <dbReference type="ARBA" id="ARBA00022968"/>
    </source>
</evidence>
<dbReference type="PANTHER" id="PTHR11214:SF314">
    <property type="entry name" value="HEXOSYLTRANSFERASE"/>
    <property type="match status" value="1"/>
</dbReference>
<accession>A0A2C9K6Q9</accession>
<gene>
    <name evidence="11" type="primary">106053292</name>
</gene>
<dbReference type="Pfam" id="PF01762">
    <property type="entry name" value="Galactosyl_T"/>
    <property type="match status" value="1"/>
</dbReference>
<evidence type="ECO:0000256" key="10">
    <source>
        <dbReference type="RuleBase" id="RU363063"/>
    </source>
</evidence>
<evidence type="ECO:0000256" key="7">
    <source>
        <dbReference type="ARBA" id="ARBA00022989"/>
    </source>
</evidence>
<proteinExistence type="inferred from homology"/>
<keyword evidence="4" id="KW-0808">Transferase</keyword>
<dbReference type="RefSeq" id="XP_013064277.2">
    <property type="nucleotide sequence ID" value="XM_013208823.2"/>
</dbReference>
<dbReference type="Gene3D" id="3.90.550.50">
    <property type="match status" value="1"/>
</dbReference>
<dbReference type="STRING" id="6526.A0A2C9K6Q9"/>
<dbReference type="RefSeq" id="XP_013064278.2">
    <property type="nucleotide sequence ID" value="XM_013208824.2"/>
</dbReference>
<comment type="similarity">
    <text evidence="2 10">Belongs to the glycosyltransferase 31 family.</text>
</comment>
<organism evidence="11 12">
    <name type="scientific">Biomphalaria glabrata</name>
    <name type="common">Bloodfluke planorb</name>
    <name type="synonym">Freshwater snail</name>
    <dbReference type="NCBI Taxonomy" id="6526"/>
    <lineage>
        <taxon>Eukaryota</taxon>
        <taxon>Metazoa</taxon>
        <taxon>Spiralia</taxon>
        <taxon>Lophotrochozoa</taxon>
        <taxon>Mollusca</taxon>
        <taxon>Gastropoda</taxon>
        <taxon>Heterobranchia</taxon>
        <taxon>Euthyneura</taxon>
        <taxon>Panpulmonata</taxon>
        <taxon>Hygrophila</taxon>
        <taxon>Lymnaeoidea</taxon>
        <taxon>Planorbidae</taxon>
        <taxon>Biomphalaria</taxon>
    </lineage>
</organism>
<keyword evidence="3 10" id="KW-0328">Glycosyltransferase</keyword>
<keyword evidence="9" id="KW-0472">Membrane</keyword>
<dbReference type="GO" id="GO:0016758">
    <property type="term" value="F:hexosyltransferase activity"/>
    <property type="evidence" value="ECO:0007669"/>
    <property type="project" value="InterPro"/>
</dbReference>
<evidence type="ECO:0000256" key="3">
    <source>
        <dbReference type="ARBA" id="ARBA00022676"/>
    </source>
</evidence>
<evidence type="ECO:0000256" key="1">
    <source>
        <dbReference type="ARBA" id="ARBA00004323"/>
    </source>
</evidence>
<dbReference type="KEGG" id="bgt:106053292"/>
<evidence type="ECO:0000256" key="2">
    <source>
        <dbReference type="ARBA" id="ARBA00008661"/>
    </source>
</evidence>
<dbReference type="EC" id="2.4.1.-" evidence="10"/>
<dbReference type="Proteomes" id="UP000076420">
    <property type="component" value="Unassembled WGS sequence"/>
</dbReference>
<dbReference type="OrthoDB" id="2139606at2759"/>
<keyword evidence="5" id="KW-0812">Transmembrane</keyword>
<evidence type="ECO:0000313" key="11">
    <source>
        <dbReference type="EnsemblMetazoa" id="BGLB014114-PC"/>
    </source>
</evidence>
<protein>
    <recommendedName>
        <fullName evidence="10">Hexosyltransferase</fullName>
        <ecNumber evidence="10">2.4.1.-</ecNumber>
    </recommendedName>
</protein>
<evidence type="ECO:0000256" key="9">
    <source>
        <dbReference type="ARBA" id="ARBA00023136"/>
    </source>
</evidence>
<evidence type="ECO:0000256" key="5">
    <source>
        <dbReference type="ARBA" id="ARBA00022692"/>
    </source>
</evidence>
<comment type="subcellular location">
    <subcellularLocation>
        <location evidence="1 10">Golgi apparatus membrane</location>
        <topology evidence="1 10">Single-pass type II membrane protein</topology>
    </subcellularLocation>
</comment>
<evidence type="ECO:0000256" key="4">
    <source>
        <dbReference type="ARBA" id="ARBA00022679"/>
    </source>
</evidence>
<dbReference type="AlphaFoldDB" id="A0A2C9K6Q9"/>
<keyword evidence="6" id="KW-0735">Signal-anchor</keyword>
<dbReference type="GO" id="GO:0006493">
    <property type="term" value="P:protein O-linked glycosylation"/>
    <property type="evidence" value="ECO:0007669"/>
    <property type="project" value="TreeGrafter"/>
</dbReference>
<dbReference type="InterPro" id="IPR002659">
    <property type="entry name" value="Glyco_trans_31"/>
</dbReference>
<name>A0A2C9K6Q9_BIOGL</name>